<dbReference type="Proteomes" id="UP000322791">
    <property type="component" value="Unassembled WGS sequence"/>
</dbReference>
<name>A0A5D6V7S3_9BACT</name>
<feature type="chain" id="PRO_5022818404" evidence="8">
    <location>
        <begin position="22"/>
        <end position="1131"/>
    </location>
</feature>
<gene>
    <name evidence="10" type="ORF">FY528_06165</name>
</gene>
<feature type="region of interest" description="Disordered" evidence="7">
    <location>
        <begin position="310"/>
        <end position="333"/>
    </location>
</feature>
<accession>A0A5D6V7S3</accession>
<keyword evidence="3" id="KW-1134">Transmembrane beta strand</keyword>
<dbReference type="SUPFAM" id="SSF56935">
    <property type="entry name" value="Porins"/>
    <property type="match status" value="1"/>
</dbReference>
<proteinExistence type="predicted"/>
<dbReference type="Gene3D" id="2.60.40.1120">
    <property type="entry name" value="Carboxypeptidase-like, regulatory domain"/>
    <property type="match status" value="1"/>
</dbReference>
<dbReference type="PANTHER" id="PTHR30069">
    <property type="entry name" value="TONB-DEPENDENT OUTER MEMBRANE RECEPTOR"/>
    <property type="match status" value="1"/>
</dbReference>
<dbReference type="GO" id="GO:0044718">
    <property type="term" value="P:siderophore transmembrane transport"/>
    <property type="evidence" value="ECO:0007669"/>
    <property type="project" value="TreeGrafter"/>
</dbReference>
<evidence type="ECO:0000256" key="3">
    <source>
        <dbReference type="ARBA" id="ARBA00022452"/>
    </source>
</evidence>
<feature type="signal peptide" evidence="8">
    <location>
        <begin position="1"/>
        <end position="21"/>
    </location>
</feature>
<evidence type="ECO:0000313" key="10">
    <source>
        <dbReference type="EMBL" id="TYZ11933.1"/>
    </source>
</evidence>
<evidence type="ECO:0000256" key="5">
    <source>
        <dbReference type="ARBA" id="ARBA00023136"/>
    </source>
</evidence>
<dbReference type="SUPFAM" id="SSF49464">
    <property type="entry name" value="Carboxypeptidase regulatory domain-like"/>
    <property type="match status" value="1"/>
</dbReference>
<keyword evidence="2" id="KW-0813">Transport</keyword>
<keyword evidence="8" id="KW-0732">Signal</keyword>
<feature type="compositionally biased region" description="Low complexity" evidence="7">
    <location>
        <begin position="318"/>
        <end position="333"/>
    </location>
</feature>
<dbReference type="Pfam" id="PF25183">
    <property type="entry name" value="OMP_b-brl_4"/>
    <property type="match status" value="1"/>
</dbReference>
<protein>
    <submittedName>
        <fullName evidence="10">TonB-dependent receptor plug domain-containing protein</fullName>
    </submittedName>
</protein>
<dbReference type="GO" id="GO:0015344">
    <property type="term" value="F:siderophore uptake transmembrane transporter activity"/>
    <property type="evidence" value="ECO:0007669"/>
    <property type="project" value="TreeGrafter"/>
</dbReference>
<dbReference type="InterPro" id="IPR039426">
    <property type="entry name" value="TonB-dep_rcpt-like"/>
</dbReference>
<comment type="subcellular location">
    <subcellularLocation>
        <location evidence="1">Cell outer membrane</location>
        <topology evidence="1">Multi-pass membrane protein</topology>
    </subcellularLocation>
</comment>
<feature type="domain" description="TonB-dependent transporter Oar-like beta-barrel" evidence="9">
    <location>
        <begin position="241"/>
        <end position="1055"/>
    </location>
</feature>
<sequence>MKNLGLRHLFLLLLTVLSAHVGWSQGTTTAAMNGIITDKAGSGLPGATVIAVHTPTNTQYVAPTNSEGRFNIQNMRVGGPYTVRVTFIGYQEAVREGLFLTLGQNLRLDINLSETTQQLAGVTVQGRRDPVINSDRTGAATNVQREQIERLPTLSRSFDDFTRLTPQANRGGLSVGGRAGQTNNVTIDGALFNNSFGLSSTIGGQANSQPISLDAIEEIQVNLAPYDVRQGAFTGAGINAVTRSGTNKFSGSAYAFRRNENLVAGRVGELEQKFPDFSLWQVGARLGGPIIKDKVFFFVSAEAERRDDPGSIFIANRPGTTPAPGPGSSTSQASAAQLEQLGSFLSQRYNYNAGPFENYRLDTYSDKISAKLDWNINSKNTFNIKYTYLKSYRDVPPSTSGAPANGRGPTNTNLPFFAAYYRINNNLSSYIAELNTQISSRLSNSFQVGTVRMRDSRESSGGIFPLVDIENGSGQSFTSFGYEPFTANNILDTDTYQLSDNLTLSAGKHVFTLGTYNEAYKFRNGFAPNYYGRYRFASLTDFYAAAGFDYDAATGGLTPRVGGADNTRISDYEVRYSSLANGEFPFADIRAVQLGFFAQDEYTIRPNLKVTGGLRVDIPIINTEIDRNEQAASFTFRNGEQIETDKVQKTRPLWSPRVGFNWDVNDDQKTQVRGGTGIFTGRVPYVYISNQASNNGVQFGTYRGTTVPGNNNDTNPNNNTRPVVFSSDVAANLPVERAASANYNLAVTDPNFRFPQVWRTNLAVDQRLPGDVLLTLEGIYTKDVNAVYHVNANLPNGLTRASGADNRELYRDPAALNTRVFQINRNISDAIIMKNTNEGYSYTLTAQLQKTFDNGLAASLAYNYADAKSVNDGGSIANSIWRDRQVSGDPNADVTSYTNFLQTHRVVGSLTYRKEYINHLATAVSLFFDGGPTGRYSYTYNGDLNGDNNLNNDLIYIPRNQSEILLRDISFFANTPQAYTYTAAQQWADLNAYIDQDKYLSKRRGEYAERNGGVAPWVNFLDARLLQDVFTNIGDTKNTLQFSLDIFNVGNLLNKNWGVIETPNRSGLITFSDFDQATGRPRFTVPYLNNPIRNATTGEVTSATALSETNRNVTTDASRWRIQLGLRYIFN</sequence>
<comment type="caution">
    <text evidence="10">The sequence shown here is derived from an EMBL/GenBank/DDBJ whole genome shotgun (WGS) entry which is preliminary data.</text>
</comment>
<dbReference type="PANTHER" id="PTHR30069:SF46">
    <property type="entry name" value="OAR PROTEIN"/>
    <property type="match status" value="1"/>
</dbReference>
<dbReference type="InterPro" id="IPR036942">
    <property type="entry name" value="Beta-barrel_TonB_sf"/>
</dbReference>
<dbReference type="EMBL" id="VTHL01000004">
    <property type="protein sequence ID" value="TYZ11933.1"/>
    <property type="molecule type" value="Genomic_DNA"/>
</dbReference>
<keyword evidence="5" id="KW-0472">Membrane</keyword>
<evidence type="ECO:0000256" key="1">
    <source>
        <dbReference type="ARBA" id="ARBA00004571"/>
    </source>
</evidence>
<keyword evidence="4" id="KW-0812">Transmembrane</keyword>
<evidence type="ECO:0000259" key="9">
    <source>
        <dbReference type="Pfam" id="PF25183"/>
    </source>
</evidence>
<dbReference type="Pfam" id="PF13620">
    <property type="entry name" value="CarboxypepD_reg"/>
    <property type="match status" value="1"/>
</dbReference>
<dbReference type="InterPro" id="IPR008969">
    <property type="entry name" value="CarboxyPept-like_regulatory"/>
</dbReference>
<evidence type="ECO:0000256" key="4">
    <source>
        <dbReference type="ARBA" id="ARBA00022692"/>
    </source>
</evidence>
<evidence type="ECO:0000256" key="7">
    <source>
        <dbReference type="SAM" id="MobiDB-lite"/>
    </source>
</evidence>
<evidence type="ECO:0000313" key="11">
    <source>
        <dbReference type="Proteomes" id="UP000322791"/>
    </source>
</evidence>
<keyword evidence="11" id="KW-1185">Reference proteome</keyword>
<reference evidence="10 11" key="1">
    <citation type="submission" date="2019-08" db="EMBL/GenBank/DDBJ databases">
        <authorList>
            <person name="Seo M.-J."/>
        </authorList>
    </citation>
    <scope>NUCLEOTIDE SEQUENCE [LARGE SCALE GENOMIC DNA]</scope>
    <source>
        <strain evidence="10 11">KIGAM108</strain>
    </source>
</reference>
<evidence type="ECO:0000256" key="2">
    <source>
        <dbReference type="ARBA" id="ARBA00022448"/>
    </source>
</evidence>
<evidence type="ECO:0000256" key="8">
    <source>
        <dbReference type="SAM" id="SignalP"/>
    </source>
</evidence>
<organism evidence="10 11">
    <name type="scientific">Hymenobacter lutimineralis</name>
    <dbReference type="NCBI Taxonomy" id="2606448"/>
    <lineage>
        <taxon>Bacteria</taxon>
        <taxon>Pseudomonadati</taxon>
        <taxon>Bacteroidota</taxon>
        <taxon>Cytophagia</taxon>
        <taxon>Cytophagales</taxon>
        <taxon>Hymenobacteraceae</taxon>
        <taxon>Hymenobacter</taxon>
    </lineage>
</organism>
<dbReference type="Gene3D" id="2.40.170.20">
    <property type="entry name" value="TonB-dependent receptor, beta-barrel domain"/>
    <property type="match status" value="1"/>
</dbReference>
<keyword evidence="10" id="KW-0675">Receptor</keyword>
<keyword evidence="6" id="KW-0998">Cell outer membrane</keyword>
<dbReference type="InterPro" id="IPR057601">
    <property type="entry name" value="Oar-like_b-barrel"/>
</dbReference>
<evidence type="ECO:0000256" key="6">
    <source>
        <dbReference type="ARBA" id="ARBA00023237"/>
    </source>
</evidence>
<dbReference type="RefSeq" id="WP_149070112.1">
    <property type="nucleotide sequence ID" value="NZ_VTHL01000004.1"/>
</dbReference>
<dbReference type="AlphaFoldDB" id="A0A5D6V7S3"/>
<dbReference type="GO" id="GO:0009279">
    <property type="term" value="C:cell outer membrane"/>
    <property type="evidence" value="ECO:0007669"/>
    <property type="project" value="UniProtKB-SubCell"/>
</dbReference>